<organism evidence="9 10">
    <name type="scientific">Brachionus plicatilis</name>
    <name type="common">Marine rotifer</name>
    <name type="synonym">Brachionus muelleri</name>
    <dbReference type="NCBI Taxonomy" id="10195"/>
    <lineage>
        <taxon>Eukaryota</taxon>
        <taxon>Metazoa</taxon>
        <taxon>Spiralia</taxon>
        <taxon>Gnathifera</taxon>
        <taxon>Rotifera</taxon>
        <taxon>Eurotatoria</taxon>
        <taxon>Monogononta</taxon>
        <taxon>Pseudotrocha</taxon>
        <taxon>Ploima</taxon>
        <taxon>Brachionidae</taxon>
        <taxon>Brachionus</taxon>
    </lineage>
</organism>
<dbReference type="GO" id="GO:0000122">
    <property type="term" value="P:negative regulation of transcription by RNA polymerase II"/>
    <property type="evidence" value="ECO:0007669"/>
    <property type="project" value="TreeGrafter"/>
</dbReference>
<dbReference type="GO" id="GO:0004879">
    <property type="term" value="F:nuclear receptor activity"/>
    <property type="evidence" value="ECO:0007669"/>
    <property type="project" value="TreeGrafter"/>
</dbReference>
<reference evidence="9 10" key="1">
    <citation type="journal article" date="2018" name="Sci. Rep.">
        <title>Genomic signatures of local adaptation to the degree of environmental predictability in rotifers.</title>
        <authorList>
            <person name="Franch-Gras L."/>
            <person name="Hahn C."/>
            <person name="Garcia-Roger E.M."/>
            <person name="Carmona M.J."/>
            <person name="Serra M."/>
            <person name="Gomez A."/>
        </authorList>
    </citation>
    <scope>NUCLEOTIDE SEQUENCE [LARGE SCALE GENOMIC DNA]</scope>
    <source>
        <strain evidence="9">HYR1</strain>
    </source>
</reference>
<evidence type="ECO:0000256" key="1">
    <source>
        <dbReference type="ARBA" id="ARBA00022723"/>
    </source>
</evidence>
<keyword evidence="4" id="KW-0805">Transcription regulation</keyword>
<protein>
    <submittedName>
        <fullName evidence="9">Oxysterols receptor LXR-alpha</fullName>
    </submittedName>
</protein>
<evidence type="ECO:0000256" key="2">
    <source>
        <dbReference type="ARBA" id="ARBA00022771"/>
    </source>
</evidence>
<gene>
    <name evidence="9" type="ORF">BpHYR1_021212</name>
</gene>
<dbReference type="STRING" id="10195.A0A3M7T2S9"/>
<dbReference type="InterPro" id="IPR001723">
    <property type="entry name" value="Nuclear_hrmn_rcpt"/>
</dbReference>
<keyword evidence="5" id="KW-0238">DNA-binding</keyword>
<keyword evidence="6" id="KW-0804">Transcription</keyword>
<dbReference type="Pfam" id="PF00104">
    <property type="entry name" value="Hormone_recep"/>
    <property type="match status" value="1"/>
</dbReference>
<dbReference type="SUPFAM" id="SSF48508">
    <property type="entry name" value="Nuclear receptor ligand-binding domain"/>
    <property type="match status" value="1"/>
</dbReference>
<comment type="caution">
    <text evidence="9">The sequence shown here is derived from an EMBL/GenBank/DDBJ whole genome shotgun (WGS) entry which is preliminary data.</text>
</comment>
<dbReference type="Proteomes" id="UP000276133">
    <property type="component" value="Unassembled WGS sequence"/>
</dbReference>
<dbReference type="InterPro" id="IPR050234">
    <property type="entry name" value="Nuclear_hormone_rcpt_NR1"/>
</dbReference>
<keyword evidence="1" id="KW-0479">Metal-binding</keyword>
<dbReference type="InterPro" id="IPR000536">
    <property type="entry name" value="Nucl_hrmn_rcpt_lig-bd"/>
</dbReference>
<keyword evidence="2" id="KW-0863">Zinc-finger</keyword>
<name>A0A3M7T2S9_BRAPC</name>
<keyword evidence="3" id="KW-0862">Zinc</keyword>
<dbReference type="PANTHER" id="PTHR24082">
    <property type="entry name" value="NUCLEAR HORMONE RECEPTOR"/>
    <property type="match status" value="1"/>
</dbReference>
<evidence type="ECO:0000259" key="8">
    <source>
        <dbReference type="PROSITE" id="PS51843"/>
    </source>
</evidence>
<dbReference type="AlphaFoldDB" id="A0A3M7T2S9"/>
<dbReference type="PROSITE" id="PS51843">
    <property type="entry name" value="NR_LBD"/>
    <property type="match status" value="1"/>
</dbReference>
<evidence type="ECO:0000256" key="4">
    <source>
        <dbReference type="ARBA" id="ARBA00023015"/>
    </source>
</evidence>
<keyword evidence="7 9" id="KW-0675">Receptor</keyword>
<evidence type="ECO:0000256" key="7">
    <source>
        <dbReference type="ARBA" id="ARBA00023170"/>
    </source>
</evidence>
<evidence type="ECO:0000256" key="3">
    <source>
        <dbReference type="ARBA" id="ARBA00022833"/>
    </source>
</evidence>
<dbReference type="EMBL" id="REGN01000388">
    <property type="protein sequence ID" value="RNA42265.1"/>
    <property type="molecule type" value="Genomic_DNA"/>
</dbReference>
<accession>A0A3M7T2S9</accession>
<dbReference type="PANTHER" id="PTHR24082:SF283">
    <property type="entry name" value="NUCLEAR HORMONE RECEPTOR HR96"/>
    <property type="match status" value="1"/>
</dbReference>
<dbReference type="InterPro" id="IPR035500">
    <property type="entry name" value="NHR-like_dom_sf"/>
</dbReference>
<evidence type="ECO:0000256" key="5">
    <source>
        <dbReference type="ARBA" id="ARBA00023125"/>
    </source>
</evidence>
<dbReference type="GO" id="GO:0008270">
    <property type="term" value="F:zinc ion binding"/>
    <property type="evidence" value="ECO:0007669"/>
    <property type="project" value="UniProtKB-KW"/>
</dbReference>
<evidence type="ECO:0000313" key="10">
    <source>
        <dbReference type="Proteomes" id="UP000276133"/>
    </source>
</evidence>
<dbReference type="GO" id="GO:0045944">
    <property type="term" value="P:positive regulation of transcription by RNA polymerase II"/>
    <property type="evidence" value="ECO:0007669"/>
    <property type="project" value="TreeGrafter"/>
</dbReference>
<dbReference type="GO" id="GO:0000978">
    <property type="term" value="F:RNA polymerase II cis-regulatory region sequence-specific DNA binding"/>
    <property type="evidence" value="ECO:0007669"/>
    <property type="project" value="TreeGrafter"/>
</dbReference>
<dbReference type="GO" id="GO:0030154">
    <property type="term" value="P:cell differentiation"/>
    <property type="evidence" value="ECO:0007669"/>
    <property type="project" value="TreeGrafter"/>
</dbReference>
<sequence length="319" mass="36606">MEYQNGSTSVEQMQIFLLESIQTALAFHNEQTKDDDNCIDAQKLSSSLINTESQVLTDCEKTLVTNLCNVVHFSRRKNPMDFNRKHDFAHSNQSKDKLKVLLANFLAAPVKRVVTFAQNLPDFAQLEVEDRINLLKETTIGISISASSSLYNSVSNVYQNLISRDKNIYADRSKLDLSVMKGIWSEELHSRTTNFLKSLNELCFDEACLALFLTIILFSNETINLRDPERVRNIRVKYSCLLRKYMLWKMGDKAEKAYCKLLSMLPESKCLGQMHVGFIQDVDPKQLDKFLLAFVFGKKNSKLNRVADEAPQECMKYEL</sequence>
<proteinExistence type="predicted"/>
<feature type="domain" description="NR LBD" evidence="8">
    <location>
        <begin position="40"/>
        <end position="301"/>
    </location>
</feature>
<evidence type="ECO:0000256" key="6">
    <source>
        <dbReference type="ARBA" id="ARBA00023163"/>
    </source>
</evidence>
<evidence type="ECO:0000313" key="9">
    <source>
        <dbReference type="EMBL" id="RNA42265.1"/>
    </source>
</evidence>
<dbReference type="PRINTS" id="PR00398">
    <property type="entry name" value="STRDHORMONER"/>
</dbReference>
<dbReference type="Gene3D" id="1.10.565.10">
    <property type="entry name" value="Retinoid X Receptor"/>
    <property type="match status" value="1"/>
</dbReference>
<dbReference type="SMART" id="SM00430">
    <property type="entry name" value="HOLI"/>
    <property type="match status" value="1"/>
</dbReference>
<keyword evidence="10" id="KW-1185">Reference proteome</keyword>